<sequence>MEELDFELLFAKVEGHPQTGGERSKARRHPPTGWSSAKASSAYSRMLGDHAAFPSAGGVHGSPTGRDRFGQCNGRLAFVIDRLEARVLRAGPPPKKGSKPPAPTLHLYDLEDPVELPGEPEATEDGPSVPFRLTEAKLCHQPVGDQPYFGRLNLKVTSVTTTTVALFD</sequence>
<evidence type="ECO:0000313" key="2">
    <source>
        <dbReference type="EMBL" id="CAK9067279.1"/>
    </source>
</evidence>
<keyword evidence="3" id="KW-1185">Reference proteome</keyword>
<organism evidence="2 3">
    <name type="scientific">Durusdinium trenchii</name>
    <dbReference type="NCBI Taxonomy" id="1381693"/>
    <lineage>
        <taxon>Eukaryota</taxon>
        <taxon>Sar</taxon>
        <taxon>Alveolata</taxon>
        <taxon>Dinophyceae</taxon>
        <taxon>Suessiales</taxon>
        <taxon>Symbiodiniaceae</taxon>
        <taxon>Durusdinium</taxon>
    </lineage>
</organism>
<accession>A0ABP0NWU7</accession>
<evidence type="ECO:0000256" key="1">
    <source>
        <dbReference type="SAM" id="MobiDB-lite"/>
    </source>
</evidence>
<protein>
    <submittedName>
        <fullName evidence="2">Uncharacterized protein</fullName>
    </submittedName>
</protein>
<reference evidence="2 3" key="1">
    <citation type="submission" date="2024-02" db="EMBL/GenBank/DDBJ databases">
        <authorList>
            <person name="Chen Y."/>
            <person name="Shah S."/>
            <person name="Dougan E. K."/>
            <person name="Thang M."/>
            <person name="Chan C."/>
        </authorList>
    </citation>
    <scope>NUCLEOTIDE SEQUENCE [LARGE SCALE GENOMIC DNA]</scope>
</reference>
<gene>
    <name evidence="2" type="ORF">CCMP2556_LOCUS33058</name>
</gene>
<feature type="region of interest" description="Disordered" evidence="1">
    <location>
        <begin position="13"/>
        <end position="41"/>
    </location>
</feature>
<dbReference type="EMBL" id="CAXAMN010022195">
    <property type="protein sequence ID" value="CAK9067279.1"/>
    <property type="molecule type" value="Genomic_DNA"/>
</dbReference>
<comment type="caution">
    <text evidence="2">The sequence shown here is derived from an EMBL/GenBank/DDBJ whole genome shotgun (WGS) entry which is preliminary data.</text>
</comment>
<proteinExistence type="predicted"/>
<evidence type="ECO:0000313" key="3">
    <source>
        <dbReference type="Proteomes" id="UP001642484"/>
    </source>
</evidence>
<dbReference type="Proteomes" id="UP001642484">
    <property type="component" value="Unassembled WGS sequence"/>
</dbReference>
<name>A0ABP0NWU7_9DINO</name>